<dbReference type="PROSITE" id="PS00991">
    <property type="entry name" value="CLAT_ADAPTOR_M_2"/>
    <property type="match status" value="1"/>
</dbReference>
<comment type="subcellular location">
    <subcellularLocation>
        <location evidence="1">Endomembrane system</location>
    </subcellularLocation>
</comment>
<evidence type="ECO:0000259" key="6">
    <source>
        <dbReference type="PROSITE" id="PS51072"/>
    </source>
</evidence>
<dbReference type="Proteomes" id="UP000054324">
    <property type="component" value="Unassembled WGS sequence"/>
</dbReference>
<dbReference type="Gene3D" id="2.60.40.1170">
    <property type="entry name" value="Mu homology domain, subdomain B"/>
    <property type="match status" value="2"/>
</dbReference>
<sequence length="450" mass="49842">MSVNTNLILHGGAVADLVGMIQSLFIISPSNEICLEKHWSKVTPKAVCDQFFESVSQSTSVDEIPIVIESNKECLIHVSKGRLFFVAVCVDEGTNHCLLLLMFVNVVPPLLVIELLLSLVNVIVDYFGTVNESVIKDNLVCIYEILDEMIDGGFPLATEPNVLKDIVRPANILKTITDVVTGTNSAVSSTLPSCQLSNVRWRRSHVKYTNNEVYFDLIEQVNAIVDSSGNTVFKEVDGSIECFSKLSGAPDLTLAFSNNRLIDDASLHPCIRLLRWERERVLSFIPPDGRFCLFRYHVNCLSPLTLPVIVRHSISLREQGSRLDLVVIPKTLGRTMESVRLTMHMPSTVVNVNATPSTGRVMFDTTTRLFEWNIGRIDSKHSNPTLKGSVTLSPGVSAAPGNPSIMVHFSVPQYAVSGLKIARVDIYAEKYKPFKGVKYLTSSGKFEVRT</sequence>
<dbReference type="KEGG" id="ovi:T265_00190"/>
<dbReference type="Pfam" id="PF01217">
    <property type="entry name" value="Clat_adaptor_s"/>
    <property type="match status" value="1"/>
</dbReference>
<dbReference type="GO" id="GO:0006886">
    <property type="term" value="P:intracellular protein transport"/>
    <property type="evidence" value="ECO:0007669"/>
    <property type="project" value="UniProtKB-UniRule"/>
</dbReference>
<dbReference type="InterPro" id="IPR018240">
    <property type="entry name" value="Clathrin_mu_CS"/>
</dbReference>
<proteinExistence type="inferred from homology"/>
<protein>
    <recommendedName>
        <fullName evidence="6">MHD domain-containing protein</fullName>
    </recommendedName>
</protein>
<dbReference type="InterPro" id="IPR001392">
    <property type="entry name" value="Clathrin_mu"/>
</dbReference>
<keyword evidence="4" id="KW-0472">Membrane</keyword>
<dbReference type="InterPro" id="IPR022775">
    <property type="entry name" value="AP_mu_sigma_su"/>
</dbReference>
<dbReference type="SUPFAM" id="SSF64356">
    <property type="entry name" value="SNARE-like"/>
    <property type="match status" value="1"/>
</dbReference>
<evidence type="ECO:0000313" key="7">
    <source>
        <dbReference type="EMBL" id="KER33986.1"/>
    </source>
</evidence>
<name>A0A075A3N6_OPIVI</name>
<dbReference type="InterPro" id="IPR028565">
    <property type="entry name" value="MHD"/>
</dbReference>
<evidence type="ECO:0000256" key="4">
    <source>
        <dbReference type="ARBA" id="ARBA00023136"/>
    </source>
</evidence>
<evidence type="ECO:0000256" key="2">
    <source>
        <dbReference type="ARBA" id="ARBA00022448"/>
    </source>
</evidence>
<dbReference type="InterPro" id="IPR011012">
    <property type="entry name" value="Longin-like_dom_sf"/>
</dbReference>
<dbReference type="CDD" id="cd09252">
    <property type="entry name" value="AP-3_Mu3_Cterm"/>
    <property type="match status" value="1"/>
</dbReference>
<dbReference type="CDD" id="cd14837">
    <property type="entry name" value="AP3_Mu_N"/>
    <property type="match status" value="1"/>
</dbReference>
<evidence type="ECO:0000313" key="8">
    <source>
        <dbReference type="Proteomes" id="UP000054324"/>
    </source>
</evidence>
<reference evidence="7 8" key="1">
    <citation type="submission" date="2013-11" db="EMBL/GenBank/DDBJ databases">
        <title>Opisthorchis viverrini - life in the bile duct.</title>
        <authorList>
            <person name="Young N.D."/>
            <person name="Nagarajan N."/>
            <person name="Lin S.J."/>
            <person name="Korhonen P.K."/>
            <person name="Jex A.R."/>
            <person name="Hall R.S."/>
            <person name="Safavi-Hemami H."/>
            <person name="Kaewkong W."/>
            <person name="Bertrand D."/>
            <person name="Gao S."/>
            <person name="Seet Q."/>
            <person name="Wongkham S."/>
            <person name="Teh B.T."/>
            <person name="Wongkham C."/>
            <person name="Intapan P.M."/>
            <person name="Maleewong W."/>
            <person name="Yang X."/>
            <person name="Hu M."/>
            <person name="Wang Z."/>
            <person name="Hofmann A."/>
            <person name="Sternberg P.W."/>
            <person name="Tan P."/>
            <person name="Wang J."/>
            <person name="Gasser R.B."/>
        </authorList>
    </citation>
    <scope>NUCLEOTIDE SEQUENCE [LARGE SCALE GENOMIC DNA]</scope>
</reference>
<dbReference type="OrthoDB" id="870at2759"/>
<evidence type="ECO:0000256" key="1">
    <source>
        <dbReference type="ARBA" id="ARBA00004308"/>
    </source>
</evidence>
<comment type="similarity">
    <text evidence="5">Belongs to the adaptor complexes medium subunit family.</text>
</comment>
<dbReference type="PRINTS" id="PR00314">
    <property type="entry name" value="CLATHRINADPT"/>
</dbReference>
<evidence type="ECO:0000256" key="5">
    <source>
        <dbReference type="PIRNR" id="PIRNR005992"/>
    </source>
</evidence>
<dbReference type="GO" id="GO:0030131">
    <property type="term" value="C:clathrin adaptor complex"/>
    <property type="evidence" value="ECO:0007669"/>
    <property type="project" value="UniProtKB-UniRule"/>
</dbReference>
<dbReference type="SUPFAM" id="SSF49447">
    <property type="entry name" value="Second domain of Mu2 adaptin subunit (ap50) of ap2 adaptor"/>
    <property type="match status" value="1"/>
</dbReference>
<accession>A0A075A3N6</accession>
<dbReference type="InterPro" id="IPR050431">
    <property type="entry name" value="Adaptor_comp_med_subunit"/>
</dbReference>
<dbReference type="InterPro" id="IPR036168">
    <property type="entry name" value="AP2_Mu_C_sf"/>
</dbReference>
<keyword evidence="3 5" id="KW-0653">Protein transport</keyword>
<gene>
    <name evidence="7" type="ORF">T265_00190</name>
</gene>
<dbReference type="STRING" id="6198.A0A075A3N6"/>
<dbReference type="PROSITE" id="PS51072">
    <property type="entry name" value="MHD"/>
    <property type="match status" value="1"/>
</dbReference>
<dbReference type="RefSeq" id="XP_009162162.1">
    <property type="nucleotide sequence ID" value="XM_009163898.1"/>
</dbReference>
<organism evidence="7 8">
    <name type="scientific">Opisthorchis viverrini</name>
    <name type="common">Southeast Asian liver fluke</name>
    <dbReference type="NCBI Taxonomy" id="6198"/>
    <lineage>
        <taxon>Eukaryota</taxon>
        <taxon>Metazoa</taxon>
        <taxon>Spiralia</taxon>
        <taxon>Lophotrochozoa</taxon>
        <taxon>Platyhelminthes</taxon>
        <taxon>Trematoda</taxon>
        <taxon>Digenea</taxon>
        <taxon>Opisthorchiida</taxon>
        <taxon>Opisthorchiata</taxon>
        <taxon>Opisthorchiidae</taxon>
        <taxon>Opisthorchis</taxon>
    </lineage>
</organism>
<dbReference type="GO" id="GO:0016192">
    <property type="term" value="P:vesicle-mediated transport"/>
    <property type="evidence" value="ECO:0007669"/>
    <property type="project" value="InterPro"/>
</dbReference>
<dbReference type="GO" id="GO:0012505">
    <property type="term" value="C:endomembrane system"/>
    <property type="evidence" value="ECO:0007669"/>
    <property type="project" value="UniProtKB-SubCell"/>
</dbReference>
<keyword evidence="8" id="KW-1185">Reference proteome</keyword>
<dbReference type="Gene3D" id="3.30.450.60">
    <property type="match status" value="1"/>
</dbReference>
<dbReference type="AlphaFoldDB" id="A0A075A3N6"/>
<dbReference type="EMBL" id="KL596620">
    <property type="protein sequence ID" value="KER33986.1"/>
    <property type="molecule type" value="Genomic_DNA"/>
</dbReference>
<evidence type="ECO:0000256" key="3">
    <source>
        <dbReference type="ARBA" id="ARBA00022927"/>
    </source>
</evidence>
<dbReference type="GeneID" id="20314378"/>
<feature type="domain" description="MHD" evidence="6">
    <location>
        <begin position="210"/>
        <end position="449"/>
    </location>
</feature>
<dbReference type="PANTHER" id="PTHR10529">
    <property type="entry name" value="AP COMPLEX SUBUNIT MU"/>
    <property type="match status" value="1"/>
</dbReference>
<dbReference type="Pfam" id="PF00928">
    <property type="entry name" value="Adap_comp_sub"/>
    <property type="match status" value="1"/>
</dbReference>
<dbReference type="PIRSF" id="PIRSF005992">
    <property type="entry name" value="Clathrin_mu"/>
    <property type="match status" value="1"/>
</dbReference>
<keyword evidence="2 5" id="KW-0813">Transport</keyword>
<dbReference type="CTD" id="20314378"/>